<protein>
    <submittedName>
        <fullName evidence="2">Uncharacterized protein</fullName>
    </submittedName>
</protein>
<dbReference type="EMBL" id="JAAXOP010000008">
    <property type="protein sequence ID" value="NKY51673.1"/>
    <property type="molecule type" value="Genomic_DNA"/>
</dbReference>
<feature type="region of interest" description="Disordered" evidence="1">
    <location>
        <begin position="1"/>
        <end position="84"/>
    </location>
</feature>
<feature type="compositionally biased region" description="Low complexity" evidence="1">
    <location>
        <begin position="19"/>
        <end position="28"/>
    </location>
</feature>
<evidence type="ECO:0000256" key="1">
    <source>
        <dbReference type="SAM" id="MobiDB-lite"/>
    </source>
</evidence>
<reference evidence="2 3" key="1">
    <citation type="submission" date="2020-04" db="EMBL/GenBank/DDBJ databases">
        <title>MicrobeNet Type strains.</title>
        <authorList>
            <person name="Nicholson A.C."/>
        </authorList>
    </citation>
    <scope>NUCLEOTIDE SEQUENCE [LARGE SCALE GENOMIC DNA]</scope>
    <source>
        <strain evidence="2 3">JCM 12354</strain>
    </source>
</reference>
<proteinExistence type="predicted"/>
<organism evidence="2 3">
    <name type="scientific">Nocardia vermiculata</name>
    <dbReference type="NCBI Taxonomy" id="257274"/>
    <lineage>
        <taxon>Bacteria</taxon>
        <taxon>Bacillati</taxon>
        <taxon>Actinomycetota</taxon>
        <taxon>Actinomycetes</taxon>
        <taxon>Mycobacteriales</taxon>
        <taxon>Nocardiaceae</taxon>
        <taxon>Nocardia</taxon>
    </lineage>
</organism>
<accession>A0A846XX28</accession>
<feature type="compositionally biased region" description="Basic and acidic residues" evidence="1">
    <location>
        <begin position="54"/>
        <end position="65"/>
    </location>
</feature>
<feature type="compositionally biased region" description="Low complexity" evidence="1">
    <location>
        <begin position="74"/>
        <end position="84"/>
    </location>
</feature>
<evidence type="ECO:0000313" key="2">
    <source>
        <dbReference type="EMBL" id="NKY51673.1"/>
    </source>
</evidence>
<gene>
    <name evidence="2" type="ORF">HGA08_15745</name>
</gene>
<keyword evidence="3" id="KW-1185">Reference proteome</keyword>
<dbReference type="Proteomes" id="UP000565711">
    <property type="component" value="Unassembled WGS sequence"/>
</dbReference>
<dbReference type="RefSeq" id="WP_157102842.1">
    <property type="nucleotide sequence ID" value="NZ_JAAXOP010000008.1"/>
</dbReference>
<name>A0A846XX28_9NOCA</name>
<evidence type="ECO:0000313" key="3">
    <source>
        <dbReference type="Proteomes" id="UP000565711"/>
    </source>
</evidence>
<sequence length="84" mass="9077">MSNDDTAGPRLFSHEDAATDSAPATAARTDLRPTFLAPPGEATRAETDSQSPARTREPGRRDGRRSPHARRPRPTTARGQGRRG</sequence>
<dbReference type="AlphaFoldDB" id="A0A846XX28"/>
<comment type="caution">
    <text evidence="2">The sequence shown here is derived from an EMBL/GenBank/DDBJ whole genome shotgun (WGS) entry which is preliminary data.</text>
</comment>